<keyword evidence="3" id="KW-1015">Disulfide bond</keyword>
<feature type="domain" description="Knottins-like" evidence="5">
    <location>
        <begin position="31"/>
        <end position="79"/>
    </location>
</feature>
<gene>
    <name evidence="6" type="ORF">VNO77_42404</name>
</gene>
<keyword evidence="4" id="KW-0732">Signal</keyword>
<dbReference type="GO" id="GO:0031640">
    <property type="term" value="P:killing of cells of another organism"/>
    <property type="evidence" value="ECO:0007669"/>
    <property type="project" value="UniProtKB-KW"/>
</dbReference>
<keyword evidence="2" id="KW-0295">Fungicide</keyword>
<dbReference type="PANTHER" id="PTHR33147">
    <property type="entry name" value="DEFENSIN-LIKE PROTEIN 1"/>
    <property type="match status" value="1"/>
</dbReference>
<dbReference type="Proteomes" id="UP001367508">
    <property type="component" value="Unassembled WGS sequence"/>
</dbReference>
<dbReference type="Pfam" id="PF00304">
    <property type="entry name" value="Gamma-thionin"/>
    <property type="match status" value="1"/>
</dbReference>
<proteinExistence type="predicted"/>
<reference evidence="6 7" key="1">
    <citation type="submission" date="2024-01" db="EMBL/GenBank/DDBJ databases">
        <title>The genomes of 5 underutilized Papilionoideae crops provide insights into root nodulation and disease resistanc.</title>
        <authorList>
            <person name="Jiang F."/>
        </authorList>
    </citation>
    <scope>NUCLEOTIDE SEQUENCE [LARGE SCALE GENOMIC DNA]</scope>
    <source>
        <strain evidence="6">LVBAO_FW01</strain>
        <tissue evidence="6">Leaves</tissue>
    </source>
</reference>
<dbReference type="PANTHER" id="PTHR33147:SF46">
    <property type="entry name" value="DEFENSIN-LIKE PROTEIN 19"/>
    <property type="match status" value="1"/>
</dbReference>
<organism evidence="6 7">
    <name type="scientific">Canavalia gladiata</name>
    <name type="common">Sword bean</name>
    <name type="synonym">Dolichos gladiatus</name>
    <dbReference type="NCBI Taxonomy" id="3824"/>
    <lineage>
        <taxon>Eukaryota</taxon>
        <taxon>Viridiplantae</taxon>
        <taxon>Streptophyta</taxon>
        <taxon>Embryophyta</taxon>
        <taxon>Tracheophyta</taxon>
        <taxon>Spermatophyta</taxon>
        <taxon>Magnoliopsida</taxon>
        <taxon>eudicotyledons</taxon>
        <taxon>Gunneridae</taxon>
        <taxon>Pentapetalae</taxon>
        <taxon>rosids</taxon>
        <taxon>fabids</taxon>
        <taxon>Fabales</taxon>
        <taxon>Fabaceae</taxon>
        <taxon>Papilionoideae</taxon>
        <taxon>50 kb inversion clade</taxon>
        <taxon>NPAAA clade</taxon>
        <taxon>indigoferoid/millettioid clade</taxon>
        <taxon>Phaseoleae</taxon>
        <taxon>Canavalia</taxon>
    </lineage>
</organism>
<dbReference type="SMART" id="SM00505">
    <property type="entry name" value="Knot1"/>
    <property type="match status" value="1"/>
</dbReference>
<keyword evidence="7" id="KW-1185">Reference proteome</keyword>
<name>A0AAN9JSS6_CANGL</name>
<accession>A0AAN9JSS6</accession>
<feature type="signal peptide" evidence="4">
    <location>
        <begin position="1"/>
        <end position="29"/>
    </location>
</feature>
<evidence type="ECO:0000259" key="5">
    <source>
        <dbReference type="SMART" id="SM00505"/>
    </source>
</evidence>
<dbReference type="AlphaFoldDB" id="A0AAN9JSS6"/>
<dbReference type="EMBL" id="JAYMYQ010000011">
    <property type="protein sequence ID" value="KAK7304523.1"/>
    <property type="molecule type" value="Genomic_DNA"/>
</dbReference>
<comment type="caution">
    <text evidence="6">The sequence shown here is derived from an EMBL/GenBank/DDBJ whole genome shotgun (WGS) entry which is preliminary data.</text>
</comment>
<dbReference type="GO" id="GO:0050832">
    <property type="term" value="P:defense response to fungus"/>
    <property type="evidence" value="ECO:0007669"/>
    <property type="project" value="UniProtKB-KW"/>
</dbReference>
<evidence type="ECO:0000313" key="7">
    <source>
        <dbReference type="Proteomes" id="UP001367508"/>
    </source>
</evidence>
<dbReference type="InterPro" id="IPR036574">
    <property type="entry name" value="Scorpion_toxin-like_sf"/>
</dbReference>
<dbReference type="SUPFAM" id="SSF57095">
    <property type="entry name" value="Scorpion toxin-like"/>
    <property type="match status" value="1"/>
</dbReference>
<keyword evidence="1" id="KW-0929">Antimicrobial</keyword>
<evidence type="ECO:0000256" key="3">
    <source>
        <dbReference type="ARBA" id="ARBA00023157"/>
    </source>
</evidence>
<evidence type="ECO:0000256" key="4">
    <source>
        <dbReference type="SAM" id="SignalP"/>
    </source>
</evidence>
<feature type="chain" id="PRO_5042824517" description="Knottins-like domain-containing protein" evidence="4">
    <location>
        <begin position="30"/>
        <end position="79"/>
    </location>
</feature>
<dbReference type="InterPro" id="IPR003614">
    <property type="entry name" value="Knottins"/>
</dbReference>
<dbReference type="Gene3D" id="3.30.30.10">
    <property type="entry name" value="Knottin, scorpion toxin-like"/>
    <property type="match status" value="1"/>
</dbReference>
<evidence type="ECO:0000256" key="1">
    <source>
        <dbReference type="ARBA" id="ARBA00022529"/>
    </source>
</evidence>
<evidence type="ECO:0000313" key="6">
    <source>
        <dbReference type="EMBL" id="KAK7304523.1"/>
    </source>
</evidence>
<sequence>MPSSASKFFTIFLLLCLPIILFSAWEVQANVCERRSTLWSGPCIDTGRCKNQCINVERAIFGACQRDGYGYACFCFFDC</sequence>
<evidence type="ECO:0000256" key="2">
    <source>
        <dbReference type="ARBA" id="ARBA00022577"/>
    </source>
</evidence>
<protein>
    <recommendedName>
        <fullName evidence="5">Knottins-like domain-containing protein</fullName>
    </recommendedName>
</protein>